<dbReference type="Gene3D" id="3.40.50.1820">
    <property type="entry name" value="alpha/beta hydrolase"/>
    <property type="match status" value="1"/>
</dbReference>
<dbReference type="PROSITE" id="PS01173">
    <property type="entry name" value="LIPASE_GDXG_HIS"/>
    <property type="match status" value="1"/>
</dbReference>
<keyword evidence="2 5" id="KW-0378">Hydrolase</keyword>
<sequence length="292" mass="30933">MSDLERLMAFLAQLPVEASITDRRKAYDRAEKAFPLPEGATLQASDARDERIAVRDAEKGRWLLYLHGGGYGIGSPRSHRHLAAAIGVAARANVLLPDYRLAPEHPFPAAVDDALAAYRTLLGETSADRIVVAGDSAGGGLAVSTVLAAREAGLALPGAAVCLSPWVDLNFTPDSPVARAAAGDPLVRYDEIAAYARAYLGSSAATDPLASPIFADLHGLPPMLIHASVSEALVSDATRLAEAAQQAGVDVTLELTDGTPHVWHWFWPRLDIARASIKRIGAFVEPHLARSA</sequence>
<dbReference type="SUPFAM" id="SSF53474">
    <property type="entry name" value="alpha/beta-Hydrolases"/>
    <property type="match status" value="1"/>
</dbReference>
<evidence type="ECO:0000256" key="1">
    <source>
        <dbReference type="ARBA" id="ARBA00010515"/>
    </source>
</evidence>
<dbReference type="Pfam" id="PF07859">
    <property type="entry name" value="Abhydrolase_3"/>
    <property type="match status" value="1"/>
</dbReference>
<keyword evidence="6" id="KW-1185">Reference proteome</keyword>
<dbReference type="PANTHER" id="PTHR48081:SF30">
    <property type="entry name" value="ACETYL-HYDROLASE LIPR-RELATED"/>
    <property type="match status" value="1"/>
</dbReference>
<comment type="caution">
    <text evidence="5">The sequence shown here is derived from an EMBL/GenBank/DDBJ whole genome shotgun (WGS) entry which is preliminary data.</text>
</comment>
<evidence type="ECO:0000256" key="2">
    <source>
        <dbReference type="ARBA" id="ARBA00022801"/>
    </source>
</evidence>
<evidence type="ECO:0000313" key="6">
    <source>
        <dbReference type="Proteomes" id="UP000321638"/>
    </source>
</evidence>
<dbReference type="RefSeq" id="WP_147847627.1">
    <property type="nucleotide sequence ID" value="NZ_VDUZ01000014.1"/>
</dbReference>
<name>A0A5C8PM75_9HYPH</name>
<dbReference type="InterPro" id="IPR033140">
    <property type="entry name" value="Lipase_GDXG_put_SER_AS"/>
</dbReference>
<evidence type="ECO:0000256" key="3">
    <source>
        <dbReference type="PROSITE-ProRule" id="PRU10038"/>
    </source>
</evidence>
<dbReference type="AlphaFoldDB" id="A0A5C8PM75"/>
<feature type="domain" description="Alpha/beta hydrolase fold-3" evidence="4">
    <location>
        <begin position="63"/>
        <end position="264"/>
    </location>
</feature>
<accession>A0A5C8PM75</accession>
<dbReference type="PROSITE" id="PS01174">
    <property type="entry name" value="LIPASE_GDXG_SER"/>
    <property type="match status" value="1"/>
</dbReference>
<dbReference type="InterPro" id="IPR050300">
    <property type="entry name" value="GDXG_lipolytic_enzyme"/>
</dbReference>
<dbReference type="GO" id="GO:0004806">
    <property type="term" value="F:triacylglycerol lipase activity"/>
    <property type="evidence" value="ECO:0007669"/>
    <property type="project" value="TreeGrafter"/>
</dbReference>
<dbReference type="OrthoDB" id="9806180at2"/>
<evidence type="ECO:0000313" key="5">
    <source>
        <dbReference type="EMBL" id="TXL75414.1"/>
    </source>
</evidence>
<gene>
    <name evidence="5" type="ORF">FHP25_14325</name>
</gene>
<proteinExistence type="inferred from homology"/>
<reference evidence="5 6" key="1">
    <citation type="submission" date="2019-06" db="EMBL/GenBank/DDBJ databases">
        <title>New taxonomy in bacterial strain CC-CFT640, isolated from vineyard.</title>
        <authorList>
            <person name="Lin S.-Y."/>
            <person name="Tsai C.-F."/>
            <person name="Young C.-C."/>
        </authorList>
    </citation>
    <scope>NUCLEOTIDE SEQUENCE [LARGE SCALE GENOMIC DNA]</scope>
    <source>
        <strain evidence="5 6">CC-CFT640</strain>
    </source>
</reference>
<dbReference type="EMBL" id="VDUZ01000014">
    <property type="protein sequence ID" value="TXL75414.1"/>
    <property type="molecule type" value="Genomic_DNA"/>
</dbReference>
<dbReference type="Proteomes" id="UP000321638">
    <property type="component" value="Unassembled WGS sequence"/>
</dbReference>
<feature type="active site" evidence="3">
    <location>
        <position position="136"/>
    </location>
</feature>
<protein>
    <submittedName>
        <fullName evidence="5">Alpha/beta hydrolase</fullName>
    </submittedName>
</protein>
<comment type="similarity">
    <text evidence="1">Belongs to the 'GDXG' lipolytic enzyme family.</text>
</comment>
<evidence type="ECO:0000259" key="4">
    <source>
        <dbReference type="Pfam" id="PF07859"/>
    </source>
</evidence>
<dbReference type="InterPro" id="IPR013094">
    <property type="entry name" value="AB_hydrolase_3"/>
</dbReference>
<dbReference type="InterPro" id="IPR002168">
    <property type="entry name" value="Lipase_GDXG_HIS_AS"/>
</dbReference>
<organism evidence="5 6">
    <name type="scientific">Vineibacter terrae</name>
    <dbReference type="NCBI Taxonomy" id="2586908"/>
    <lineage>
        <taxon>Bacteria</taxon>
        <taxon>Pseudomonadati</taxon>
        <taxon>Pseudomonadota</taxon>
        <taxon>Alphaproteobacteria</taxon>
        <taxon>Hyphomicrobiales</taxon>
        <taxon>Vineibacter</taxon>
    </lineage>
</organism>
<dbReference type="InterPro" id="IPR029058">
    <property type="entry name" value="AB_hydrolase_fold"/>
</dbReference>
<dbReference type="PANTHER" id="PTHR48081">
    <property type="entry name" value="AB HYDROLASE SUPERFAMILY PROTEIN C4A8.06C"/>
    <property type="match status" value="1"/>
</dbReference>